<dbReference type="NCBIfam" id="TIGR01764">
    <property type="entry name" value="excise"/>
    <property type="match status" value="1"/>
</dbReference>
<evidence type="ECO:0000313" key="2">
    <source>
        <dbReference type="EMBL" id="GBR74135.1"/>
    </source>
</evidence>
<keyword evidence="3" id="KW-1185">Reference proteome</keyword>
<dbReference type="GO" id="GO:0003677">
    <property type="term" value="F:DNA binding"/>
    <property type="evidence" value="ECO:0007669"/>
    <property type="project" value="InterPro"/>
</dbReference>
<dbReference type="InterPro" id="IPR010093">
    <property type="entry name" value="SinI_DNA-bd"/>
</dbReference>
<dbReference type="Proteomes" id="UP000269352">
    <property type="component" value="Unassembled WGS sequence"/>
</dbReference>
<reference evidence="2 3" key="1">
    <citation type="journal article" date="2019" name="ISME J.">
        <title>Genome analyses of uncultured TG2/ZB3 bacteria in 'Margulisbacteria' specifically attached to ectosymbiotic spirochetes of protists in the termite gut.</title>
        <authorList>
            <person name="Utami Y.D."/>
            <person name="Kuwahara H."/>
            <person name="Igai K."/>
            <person name="Murakami T."/>
            <person name="Sugaya K."/>
            <person name="Morikawa T."/>
            <person name="Nagura Y."/>
            <person name="Yuki M."/>
            <person name="Deevong P."/>
            <person name="Inoue T."/>
            <person name="Kihara K."/>
            <person name="Lo N."/>
            <person name="Yamada A."/>
            <person name="Ohkuma M."/>
            <person name="Hongoh Y."/>
        </authorList>
    </citation>
    <scope>NUCLEOTIDE SEQUENCE [LARGE SCALE GENOMIC DNA]</scope>
    <source>
        <strain evidence="2">NkOx7-01</strain>
    </source>
</reference>
<dbReference type="SUPFAM" id="SSF46955">
    <property type="entry name" value="Putative DNA-binding domain"/>
    <property type="match status" value="1"/>
</dbReference>
<evidence type="ECO:0000259" key="1">
    <source>
        <dbReference type="Pfam" id="PF12728"/>
    </source>
</evidence>
<dbReference type="AlphaFoldDB" id="A0A388TCD5"/>
<feature type="domain" description="Helix-turn-helix" evidence="1">
    <location>
        <begin position="6"/>
        <end position="54"/>
    </location>
</feature>
<evidence type="ECO:0000313" key="3">
    <source>
        <dbReference type="Proteomes" id="UP000269352"/>
    </source>
</evidence>
<name>A0A388TCD5_TERA1</name>
<dbReference type="Gene3D" id="1.10.10.10">
    <property type="entry name" value="Winged helix-like DNA-binding domain superfamily/Winged helix DNA-binding domain"/>
    <property type="match status" value="1"/>
</dbReference>
<dbReference type="EMBL" id="BGZN01000031">
    <property type="protein sequence ID" value="GBR74135.1"/>
    <property type="molecule type" value="Genomic_DNA"/>
</dbReference>
<sequence length="65" mass="7700">MPDIITKKQVAELLQVREKTVEYWTRIRAIPIVKLGRNIRYSKPDILAWLDNNRQSVNIKLARII</sequence>
<dbReference type="InterPro" id="IPR009061">
    <property type="entry name" value="DNA-bd_dom_put_sf"/>
</dbReference>
<proteinExistence type="predicted"/>
<accession>A0A388TCD5</accession>
<dbReference type="Pfam" id="PF12728">
    <property type="entry name" value="HTH_17"/>
    <property type="match status" value="1"/>
</dbReference>
<gene>
    <name evidence="2" type="ORF">NO1_1364</name>
</gene>
<dbReference type="InterPro" id="IPR036388">
    <property type="entry name" value="WH-like_DNA-bd_sf"/>
</dbReference>
<protein>
    <submittedName>
        <fullName evidence="2">Helix-turn-helix MerR-family like proteins</fullName>
    </submittedName>
</protein>
<comment type="caution">
    <text evidence="2">The sequence shown here is derived from an EMBL/GenBank/DDBJ whole genome shotgun (WGS) entry which is preliminary data.</text>
</comment>
<dbReference type="InterPro" id="IPR041657">
    <property type="entry name" value="HTH_17"/>
</dbReference>
<organism evidence="2 3">
    <name type="scientific">Termititenax aidoneus</name>
    <dbReference type="NCBI Taxonomy" id="2218524"/>
    <lineage>
        <taxon>Bacteria</taxon>
        <taxon>Bacillati</taxon>
        <taxon>Candidatus Margulisiibacteriota</taxon>
        <taxon>Candidatus Termititenacia</taxon>
        <taxon>Candidatus Termititenacales</taxon>
        <taxon>Candidatus Termititenacaceae</taxon>
        <taxon>Candidatus Termititenax</taxon>
    </lineage>
</organism>